<gene>
    <name evidence="2" type="ORF">NCTC5385_01036</name>
</gene>
<keyword evidence="1" id="KW-1133">Transmembrane helix</keyword>
<keyword evidence="1" id="KW-0812">Transmembrane</keyword>
<evidence type="ECO:0000313" key="3">
    <source>
        <dbReference type="Proteomes" id="UP000304914"/>
    </source>
</evidence>
<dbReference type="EMBL" id="LR594035">
    <property type="protein sequence ID" value="VTS22367.1"/>
    <property type="molecule type" value="Genomic_DNA"/>
</dbReference>
<proteinExistence type="predicted"/>
<sequence>MIGASSRRLSNLVIKFIAVRVFFYFLEFPIDFLYRMLPLKIRQLLDFFRYHMKLMQLQVSEKNRYQNCLTWSNFQIAIAVSDVFGKSAQAINQIILDNPDKKPNIEQLGH</sequence>
<evidence type="ECO:0000256" key="1">
    <source>
        <dbReference type="SAM" id="Phobius"/>
    </source>
</evidence>
<keyword evidence="1" id="KW-0472">Membrane</keyword>
<reference evidence="2 3" key="1">
    <citation type="submission" date="2019-05" db="EMBL/GenBank/DDBJ databases">
        <authorList>
            <consortium name="Pathogen Informatics"/>
        </authorList>
    </citation>
    <scope>NUCLEOTIDE SEQUENCE [LARGE SCALE GENOMIC DNA]</scope>
    <source>
        <strain evidence="2 3">NCTC5385</strain>
    </source>
</reference>
<protein>
    <submittedName>
        <fullName evidence="2">Transposase</fullName>
    </submittedName>
</protein>
<name>A0A4V6L3Y2_9STRE</name>
<evidence type="ECO:0000313" key="2">
    <source>
        <dbReference type="EMBL" id="VTS22367.1"/>
    </source>
</evidence>
<feature type="transmembrane region" description="Helical" evidence="1">
    <location>
        <begin position="12"/>
        <end position="34"/>
    </location>
</feature>
<dbReference type="Proteomes" id="UP000304914">
    <property type="component" value="Chromosome"/>
</dbReference>
<organism evidence="2 3">
    <name type="scientific">Streptococcus pseudoporcinus</name>
    <dbReference type="NCBI Taxonomy" id="361101"/>
    <lineage>
        <taxon>Bacteria</taxon>
        <taxon>Bacillati</taxon>
        <taxon>Bacillota</taxon>
        <taxon>Bacilli</taxon>
        <taxon>Lactobacillales</taxon>
        <taxon>Streptococcaceae</taxon>
        <taxon>Streptococcus</taxon>
    </lineage>
</organism>
<dbReference type="AlphaFoldDB" id="A0A4V6L3Y2"/>
<accession>A0A4V6L3Y2</accession>